<sequence length="114" mass="12455">MQFVRTIIWIAVAVTVALFAIRNGAPVTVNLWSDLQMVTPLWVIVVLSFLTGLLPLLAMHRAARWRWRRRLEQSERALADARAAASPSLVGESSPTPAENMAATPELASPPPGN</sequence>
<keyword evidence="1" id="KW-1003">Cell membrane</keyword>
<feature type="transmembrane region" description="Helical" evidence="6">
    <location>
        <begin position="40"/>
        <end position="59"/>
    </location>
</feature>
<dbReference type="Pfam" id="PF06305">
    <property type="entry name" value="LapA_dom"/>
    <property type="match status" value="1"/>
</dbReference>
<dbReference type="STRING" id="1921510.BSL82_17275"/>
<dbReference type="RefSeq" id="WP_072598471.1">
    <property type="nucleotide sequence ID" value="NZ_CP018221.1"/>
</dbReference>
<keyword evidence="9" id="KW-1185">Reference proteome</keyword>
<evidence type="ECO:0000256" key="1">
    <source>
        <dbReference type="ARBA" id="ARBA00022475"/>
    </source>
</evidence>
<proteinExistence type="predicted"/>
<evidence type="ECO:0000313" key="8">
    <source>
        <dbReference type="EMBL" id="API60814.1"/>
    </source>
</evidence>
<dbReference type="GO" id="GO:0005886">
    <property type="term" value="C:plasma membrane"/>
    <property type="evidence" value="ECO:0007669"/>
    <property type="project" value="InterPro"/>
</dbReference>
<dbReference type="AlphaFoldDB" id="A0A1L3ZYV6"/>
<feature type="domain" description="Lipopolysaccharide assembly protein A" evidence="7">
    <location>
        <begin position="23"/>
        <end position="82"/>
    </location>
</feature>
<name>A0A1L3ZYV6_9SPHN</name>
<keyword evidence="4 6" id="KW-0472">Membrane</keyword>
<gene>
    <name evidence="8" type="ORF">BSL82_17275</name>
</gene>
<dbReference type="Proteomes" id="UP000182063">
    <property type="component" value="Chromosome"/>
</dbReference>
<reference evidence="9" key="1">
    <citation type="submission" date="2016-11" db="EMBL/GenBank/DDBJ databases">
        <title>Complete Genome Sequence of alachlor-degrading Sphingomonas sp. strain JJ-A5.</title>
        <authorList>
            <person name="Lee H."/>
            <person name="Ka J.-O."/>
        </authorList>
    </citation>
    <scope>NUCLEOTIDE SEQUENCE [LARGE SCALE GENOMIC DNA]</scope>
    <source>
        <strain evidence="9">JJ-A5</strain>
    </source>
</reference>
<keyword evidence="3 6" id="KW-1133">Transmembrane helix</keyword>
<dbReference type="KEGG" id="sphj:BSL82_17275"/>
<evidence type="ECO:0000256" key="4">
    <source>
        <dbReference type="ARBA" id="ARBA00023136"/>
    </source>
</evidence>
<evidence type="ECO:0000256" key="2">
    <source>
        <dbReference type="ARBA" id="ARBA00022692"/>
    </source>
</evidence>
<evidence type="ECO:0000256" key="6">
    <source>
        <dbReference type="SAM" id="Phobius"/>
    </source>
</evidence>
<evidence type="ECO:0000256" key="5">
    <source>
        <dbReference type="SAM" id="MobiDB-lite"/>
    </source>
</evidence>
<organism evidence="8 9">
    <name type="scientific">Tardibacter chloracetimidivorans</name>
    <dbReference type="NCBI Taxonomy" id="1921510"/>
    <lineage>
        <taxon>Bacteria</taxon>
        <taxon>Pseudomonadati</taxon>
        <taxon>Pseudomonadota</taxon>
        <taxon>Alphaproteobacteria</taxon>
        <taxon>Sphingomonadales</taxon>
        <taxon>Sphingomonadaceae</taxon>
        <taxon>Tardibacter</taxon>
    </lineage>
</organism>
<keyword evidence="2 6" id="KW-0812">Transmembrane</keyword>
<evidence type="ECO:0000256" key="3">
    <source>
        <dbReference type="ARBA" id="ARBA00022989"/>
    </source>
</evidence>
<dbReference type="OrthoDB" id="7595841at2"/>
<feature type="region of interest" description="Disordered" evidence="5">
    <location>
        <begin position="81"/>
        <end position="114"/>
    </location>
</feature>
<accession>A0A1L3ZYV6</accession>
<protein>
    <recommendedName>
        <fullName evidence="7">Lipopolysaccharide assembly protein A domain-containing protein</fullName>
    </recommendedName>
</protein>
<dbReference type="InterPro" id="IPR010445">
    <property type="entry name" value="LapA_dom"/>
</dbReference>
<evidence type="ECO:0000313" key="9">
    <source>
        <dbReference type="Proteomes" id="UP000182063"/>
    </source>
</evidence>
<dbReference type="EMBL" id="CP018221">
    <property type="protein sequence ID" value="API60814.1"/>
    <property type="molecule type" value="Genomic_DNA"/>
</dbReference>
<evidence type="ECO:0000259" key="7">
    <source>
        <dbReference type="Pfam" id="PF06305"/>
    </source>
</evidence>